<dbReference type="SMART" id="SM00645">
    <property type="entry name" value="Pept_C1"/>
    <property type="match status" value="1"/>
</dbReference>
<keyword evidence="4" id="KW-0788">Thiol protease</keyword>
<evidence type="ECO:0000313" key="8">
    <source>
        <dbReference type="Proteomes" id="UP000515204"/>
    </source>
</evidence>
<dbReference type="CDD" id="cd02248">
    <property type="entry name" value="Peptidase_C1A"/>
    <property type="match status" value="1"/>
</dbReference>
<feature type="domain" description="Cathepsin propeptide inhibitor" evidence="7">
    <location>
        <begin position="42"/>
        <end position="101"/>
    </location>
</feature>
<dbReference type="Pfam" id="PF08246">
    <property type="entry name" value="Inhibitor_I29"/>
    <property type="match status" value="1"/>
</dbReference>
<evidence type="ECO:0000259" key="7">
    <source>
        <dbReference type="SMART" id="SM00848"/>
    </source>
</evidence>
<keyword evidence="3" id="KW-0378">Hydrolase</keyword>
<organism evidence="8 9">
    <name type="scientific">Dinoponera quadriceps</name>
    <name type="common">South American ant</name>
    <dbReference type="NCBI Taxonomy" id="609295"/>
    <lineage>
        <taxon>Eukaryota</taxon>
        <taxon>Metazoa</taxon>
        <taxon>Ecdysozoa</taxon>
        <taxon>Arthropoda</taxon>
        <taxon>Hexapoda</taxon>
        <taxon>Insecta</taxon>
        <taxon>Pterygota</taxon>
        <taxon>Neoptera</taxon>
        <taxon>Endopterygota</taxon>
        <taxon>Hymenoptera</taxon>
        <taxon>Apocrita</taxon>
        <taxon>Aculeata</taxon>
        <taxon>Formicoidea</taxon>
        <taxon>Formicidae</taxon>
        <taxon>Ponerinae</taxon>
        <taxon>Ponerini</taxon>
        <taxon>Dinoponera</taxon>
    </lineage>
</organism>
<dbReference type="GO" id="GO:0008234">
    <property type="term" value="F:cysteine-type peptidase activity"/>
    <property type="evidence" value="ECO:0007669"/>
    <property type="project" value="UniProtKB-KW"/>
</dbReference>
<keyword evidence="8" id="KW-1185">Reference proteome</keyword>
<proteinExistence type="inferred from homology"/>
<dbReference type="RefSeq" id="XP_014468689.1">
    <property type="nucleotide sequence ID" value="XM_014613203.1"/>
</dbReference>
<dbReference type="InterPro" id="IPR039417">
    <property type="entry name" value="Peptidase_C1A_papain-like"/>
</dbReference>
<dbReference type="Pfam" id="PF00112">
    <property type="entry name" value="Peptidase_C1"/>
    <property type="match status" value="1"/>
</dbReference>
<dbReference type="OrthoDB" id="190265at2759"/>
<keyword evidence="5" id="KW-0732">Signal</keyword>
<evidence type="ECO:0000256" key="1">
    <source>
        <dbReference type="ARBA" id="ARBA00008455"/>
    </source>
</evidence>
<evidence type="ECO:0000313" key="9">
    <source>
        <dbReference type="RefSeq" id="XP_014468689.1"/>
    </source>
</evidence>
<evidence type="ECO:0000259" key="6">
    <source>
        <dbReference type="SMART" id="SM00645"/>
    </source>
</evidence>
<evidence type="ECO:0000256" key="5">
    <source>
        <dbReference type="SAM" id="SignalP"/>
    </source>
</evidence>
<name>A0A6P3WSL8_DINQU</name>
<evidence type="ECO:0000256" key="4">
    <source>
        <dbReference type="ARBA" id="ARBA00022807"/>
    </source>
</evidence>
<dbReference type="InterPro" id="IPR013201">
    <property type="entry name" value="Prot_inhib_I29"/>
</dbReference>
<dbReference type="GO" id="GO:0006508">
    <property type="term" value="P:proteolysis"/>
    <property type="evidence" value="ECO:0007669"/>
    <property type="project" value="UniProtKB-KW"/>
</dbReference>
<dbReference type="SMART" id="SM00848">
    <property type="entry name" value="Inhibitor_I29"/>
    <property type="match status" value="1"/>
</dbReference>
<dbReference type="GeneID" id="106741339"/>
<dbReference type="Proteomes" id="UP000515204">
    <property type="component" value="Unplaced"/>
</dbReference>
<evidence type="ECO:0000256" key="2">
    <source>
        <dbReference type="ARBA" id="ARBA00022670"/>
    </source>
</evidence>
<dbReference type="InterPro" id="IPR013128">
    <property type="entry name" value="Peptidase_C1A"/>
</dbReference>
<dbReference type="InterPro" id="IPR038765">
    <property type="entry name" value="Papain-like_cys_pep_sf"/>
</dbReference>
<sequence>MHSRLYVFALLVLISSGTCASRIFNSADTLPPEILKQLDDYWRIYKMQFNKTYTGNLENARRMAWEQNLVEIYKHNLMAAVGHHSYTLRDNHIADLSSPQYRRKMVKLIPSRKRRLPTDPMLSATLQQPHNIPTSLDWRKLGFNTPPVNQRECGSCYAYSIVESIQGQIFKQTGMLIPLSAQQLVDCSTATGNRGCAGGSLRNTLRYLEKSKGLMARSEYPYQAQEGHCKFLRNLSVVNITSWAILPARDEKALEAAVASIGPIAVSINAMPKTFQLYHKGVYDDHLCNSDTVNHAMLIVGYTPTEWILKNWWGKHWGEDGYMRLAKNKNRCGIANYAAYVRV</sequence>
<evidence type="ECO:0000256" key="3">
    <source>
        <dbReference type="ARBA" id="ARBA00022801"/>
    </source>
</evidence>
<feature type="chain" id="PRO_5028459548" evidence="5">
    <location>
        <begin position="21"/>
        <end position="343"/>
    </location>
</feature>
<accession>A0A6P3WSL8</accession>
<dbReference type="KEGG" id="dqu:106741339"/>
<protein>
    <submittedName>
        <fullName evidence="9">Cathepsin L1-like</fullName>
    </submittedName>
</protein>
<gene>
    <name evidence="9" type="primary">LOC106741339</name>
</gene>
<dbReference type="InterPro" id="IPR000668">
    <property type="entry name" value="Peptidase_C1A_C"/>
</dbReference>
<feature type="domain" description="Peptidase C1A papain C-terminal" evidence="6">
    <location>
        <begin position="132"/>
        <end position="342"/>
    </location>
</feature>
<dbReference type="SUPFAM" id="SSF54001">
    <property type="entry name" value="Cysteine proteinases"/>
    <property type="match status" value="1"/>
</dbReference>
<comment type="similarity">
    <text evidence="1">Belongs to the peptidase C1 family.</text>
</comment>
<dbReference type="Gene3D" id="3.90.70.10">
    <property type="entry name" value="Cysteine proteinases"/>
    <property type="match status" value="1"/>
</dbReference>
<dbReference type="PANTHER" id="PTHR12411">
    <property type="entry name" value="CYSTEINE PROTEASE FAMILY C1-RELATED"/>
    <property type="match status" value="1"/>
</dbReference>
<feature type="signal peptide" evidence="5">
    <location>
        <begin position="1"/>
        <end position="20"/>
    </location>
</feature>
<dbReference type="FunFam" id="3.90.70.10:FF:000006">
    <property type="entry name" value="Cathepsin S"/>
    <property type="match status" value="1"/>
</dbReference>
<dbReference type="AlphaFoldDB" id="A0A6P3WSL8"/>
<dbReference type="CTD" id="34401"/>
<keyword evidence="2" id="KW-0645">Protease</keyword>
<reference evidence="9" key="1">
    <citation type="submission" date="2025-08" db="UniProtKB">
        <authorList>
            <consortium name="RefSeq"/>
        </authorList>
    </citation>
    <scope>IDENTIFICATION</scope>
</reference>